<dbReference type="SUPFAM" id="SSF52096">
    <property type="entry name" value="ClpP/crotonase"/>
    <property type="match status" value="1"/>
</dbReference>
<dbReference type="Proteomes" id="UP000032427">
    <property type="component" value="Chromosome 2"/>
</dbReference>
<organism evidence="2 3">
    <name type="scientific">Aliivibrio wodanis</name>
    <dbReference type="NCBI Taxonomy" id="80852"/>
    <lineage>
        <taxon>Bacteria</taxon>
        <taxon>Pseudomonadati</taxon>
        <taxon>Pseudomonadota</taxon>
        <taxon>Gammaproteobacteria</taxon>
        <taxon>Vibrionales</taxon>
        <taxon>Vibrionaceae</taxon>
        <taxon>Aliivibrio</taxon>
    </lineage>
</organism>
<dbReference type="HOGENOM" id="CLU_050200_0_0_6"/>
<keyword evidence="2" id="KW-0449">Lipoprotein</keyword>
<gene>
    <name evidence="2" type="ORF">AWOD_II_1206</name>
</gene>
<protein>
    <submittedName>
        <fullName evidence="2">Putative lipoprotein</fullName>
    </submittedName>
</protein>
<name>A0A090I864_9GAMM</name>
<sequence length="370" mass="40795">MNNYRTFLLAAPLILLAGCNSGSSNNSSTTKPLLKPAANYQFTDAARDELLEERQDILNSMMLSYDGKAYSNVKFAESLGDENTLIQLADDNGNSIDLYLLGADEVEECIIYHEASNRIDSFQCGADKRSISNDTTLIQTTTTHTSLPIQVEYNHEAAEYITSIGSTILTAVDNQNQINITTSFAFEGFFRDLICQPSCDEKTPSTLGVTTFLQLKDITEQYKGSNMTVRFNNPIGGSVDDDINMYTGLMINKNQMTTIVTPTGSVFSGGTDLFAAGNERILERATANTAIEADKQVGVHSWAEGDKTAKEFPYTDESHRKQATYFDTVMGSKGVDFYLFTLDSAPASGEHWVTKADSEKYNFITKIIQL</sequence>
<dbReference type="PATRIC" id="fig|80852.17.peg.4011"/>
<dbReference type="OrthoDB" id="6198264at2"/>
<keyword evidence="3" id="KW-1185">Reference proteome</keyword>
<dbReference type="PROSITE" id="PS51257">
    <property type="entry name" value="PROKAR_LIPOPROTEIN"/>
    <property type="match status" value="1"/>
</dbReference>
<dbReference type="GeneID" id="28543464"/>
<dbReference type="STRING" id="80852.AWOD_II_1206"/>
<feature type="chain" id="PRO_5001857213" evidence="1">
    <location>
        <begin position="18"/>
        <end position="370"/>
    </location>
</feature>
<feature type="signal peptide" evidence="1">
    <location>
        <begin position="1"/>
        <end position="17"/>
    </location>
</feature>
<keyword evidence="1" id="KW-0732">Signal</keyword>
<evidence type="ECO:0000313" key="2">
    <source>
        <dbReference type="EMBL" id="CED57821.1"/>
    </source>
</evidence>
<dbReference type="KEGG" id="awd:AWOD_II_1206"/>
<evidence type="ECO:0000256" key="1">
    <source>
        <dbReference type="SAM" id="SignalP"/>
    </source>
</evidence>
<reference evidence="3" key="1">
    <citation type="submission" date="2014-09" db="EMBL/GenBank/DDBJ databases">
        <authorList>
            <person name="Hjerde E."/>
        </authorList>
    </citation>
    <scope>NUCLEOTIDE SEQUENCE [LARGE SCALE GENOMIC DNA]</scope>
    <source>
        <strain evidence="3">06/09/139</strain>
    </source>
</reference>
<proteinExistence type="predicted"/>
<evidence type="ECO:0000313" key="3">
    <source>
        <dbReference type="Proteomes" id="UP000032427"/>
    </source>
</evidence>
<dbReference type="AlphaFoldDB" id="A0A090I864"/>
<dbReference type="InterPro" id="IPR029045">
    <property type="entry name" value="ClpP/crotonase-like_dom_sf"/>
</dbReference>
<dbReference type="EMBL" id="LN554847">
    <property type="protein sequence ID" value="CED57821.1"/>
    <property type="molecule type" value="Genomic_DNA"/>
</dbReference>
<accession>A0A090I864</accession>
<dbReference type="Gene3D" id="3.90.226.10">
    <property type="entry name" value="2-enoyl-CoA Hydratase, Chain A, domain 1"/>
    <property type="match status" value="1"/>
</dbReference>